<protein>
    <submittedName>
        <fullName evidence="1">Uncharacterized protein</fullName>
    </submittedName>
</protein>
<name>A0AAV5L3H2_9ROSI</name>
<evidence type="ECO:0000313" key="1">
    <source>
        <dbReference type="EMBL" id="GKV31682.1"/>
    </source>
</evidence>
<dbReference type="Proteomes" id="UP001054252">
    <property type="component" value="Unassembled WGS sequence"/>
</dbReference>
<keyword evidence="2" id="KW-1185">Reference proteome</keyword>
<dbReference type="EMBL" id="BPVZ01000092">
    <property type="protein sequence ID" value="GKV31682.1"/>
    <property type="molecule type" value="Genomic_DNA"/>
</dbReference>
<dbReference type="AlphaFoldDB" id="A0AAV5L3H2"/>
<reference evidence="1 2" key="1">
    <citation type="journal article" date="2021" name="Commun. Biol.">
        <title>The genome of Shorea leprosula (Dipterocarpaceae) highlights the ecological relevance of drought in aseasonal tropical rainforests.</title>
        <authorList>
            <person name="Ng K.K.S."/>
            <person name="Kobayashi M.J."/>
            <person name="Fawcett J.A."/>
            <person name="Hatakeyama M."/>
            <person name="Paape T."/>
            <person name="Ng C.H."/>
            <person name="Ang C.C."/>
            <person name="Tnah L.H."/>
            <person name="Lee C.T."/>
            <person name="Nishiyama T."/>
            <person name="Sese J."/>
            <person name="O'Brien M.J."/>
            <person name="Copetti D."/>
            <person name="Mohd Noor M.I."/>
            <person name="Ong R.C."/>
            <person name="Putra M."/>
            <person name="Sireger I.Z."/>
            <person name="Indrioko S."/>
            <person name="Kosugi Y."/>
            <person name="Izuno A."/>
            <person name="Isagi Y."/>
            <person name="Lee S.L."/>
            <person name="Shimizu K.K."/>
        </authorList>
    </citation>
    <scope>NUCLEOTIDE SEQUENCE [LARGE SCALE GENOMIC DNA]</scope>
    <source>
        <strain evidence="1">214</strain>
    </source>
</reference>
<comment type="caution">
    <text evidence="1">The sequence shown here is derived from an EMBL/GenBank/DDBJ whole genome shotgun (WGS) entry which is preliminary data.</text>
</comment>
<evidence type="ECO:0000313" key="2">
    <source>
        <dbReference type="Proteomes" id="UP001054252"/>
    </source>
</evidence>
<accession>A0AAV5L3H2</accession>
<sequence length="96" mass="11253">MLSGSRKELIPSPCMPLLPCFMKVSNDYGFLVYTVQIILGIEEEREGDWPWHLNLTNNRRYIREIELVKHVDFYKFHSSISFGIYNTGSEVGKKRI</sequence>
<proteinExistence type="predicted"/>
<organism evidence="1 2">
    <name type="scientific">Rubroshorea leprosula</name>
    <dbReference type="NCBI Taxonomy" id="152421"/>
    <lineage>
        <taxon>Eukaryota</taxon>
        <taxon>Viridiplantae</taxon>
        <taxon>Streptophyta</taxon>
        <taxon>Embryophyta</taxon>
        <taxon>Tracheophyta</taxon>
        <taxon>Spermatophyta</taxon>
        <taxon>Magnoliopsida</taxon>
        <taxon>eudicotyledons</taxon>
        <taxon>Gunneridae</taxon>
        <taxon>Pentapetalae</taxon>
        <taxon>rosids</taxon>
        <taxon>malvids</taxon>
        <taxon>Malvales</taxon>
        <taxon>Dipterocarpaceae</taxon>
        <taxon>Rubroshorea</taxon>
    </lineage>
</organism>
<gene>
    <name evidence="1" type="ORF">SLEP1_g40354</name>
</gene>